<dbReference type="CDD" id="cd05288">
    <property type="entry name" value="PGDH"/>
    <property type="match status" value="1"/>
</dbReference>
<sequence>MVQTRQWILENKPKGGLPQLDGPEQTFKLIETQLPELKDDELLVKTHYLSNDPAQRGWISAFVQPERMYAPPVQVGTPMHAAGLGEVIESKSSKFKKGDFVVGRTQWAEHAIIPAAEARAAPQLPGGASRTQYLGALGMTGLTAYFGLTEVGMATAKDIVVISGAAGATGSMAVQIAKKIIGAKKVIGIAGTDDKCKWVESLGADLCLNYKSPNFRKELKAATPGPDGFADVYFDNVGGEILDFTLTRMAKHGRVIACGAIANYNASRDTLSGLTNWAEIISMRLNIRGFIVFDYAHKYGEAMAVFHKALQEGKLQIEGGEHVVKTNFEGVPKTWLSLFEGTNTGKLITDLS</sequence>
<dbReference type="Pfam" id="PF00107">
    <property type="entry name" value="ADH_zinc_N"/>
    <property type="match status" value="1"/>
</dbReference>
<evidence type="ECO:0000256" key="1">
    <source>
        <dbReference type="ARBA" id="ARBA00023002"/>
    </source>
</evidence>
<dbReference type="Proteomes" id="UP001303373">
    <property type="component" value="Chromosome 4"/>
</dbReference>
<dbReference type="InterPro" id="IPR036291">
    <property type="entry name" value="NAD(P)-bd_dom_sf"/>
</dbReference>
<dbReference type="Gene3D" id="3.40.50.720">
    <property type="entry name" value="NAD(P)-binding Rossmann-like Domain"/>
    <property type="match status" value="1"/>
</dbReference>
<name>A0AAQ3M7V8_9PEZI</name>
<dbReference type="Pfam" id="PF16884">
    <property type="entry name" value="ADH_N_2"/>
    <property type="match status" value="1"/>
</dbReference>
<organism evidence="3 4">
    <name type="scientific">Acrodontium crateriforme</name>
    <dbReference type="NCBI Taxonomy" id="150365"/>
    <lineage>
        <taxon>Eukaryota</taxon>
        <taxon>Fungi</taxon>
        <taxon>Dikarya</taxon>
        <taxon>Ascomycota</taxon>
        <taxon>Pezizomycotina</taxon>
        <taxon>Dothideomycetes</taxon>
        <taxon>Dothideomycetidae</taxon>
        <taxon>Mycosphaerellales</taxon>
        <taxon>Teratosphaeriaceae</taxon>
        <taxon>Acrodontium</taxon>
    </lineage>
</organism>
<dbReference type="EMBL" id="CP138583">
    <property type="protein sequence ID" value="WPH00032.1"/>
    <property type="molecule type" value="Genomic_DNA"/>
</dbReference>
<dbReference type="GO" id="GO:0016628">
    <property type="term" value="F:oxidoreductase activity, acting on the CH-CH group of donors, NAD or NADP as acceptor"/>
    <property type="evidence" value="ECO:0007669"/>
    <property type="project" value="InterPro"/>
</dbReference>
<dbReference type="InterPro" id="IPR011032">
    <property type="entry name" value="GroES-like_sf"/>
</dbReference>
<gene>
    <name evidence="3" type="ORF">R9X50_00285500</name>
</gene>
<accession>A0AAQ3M7V8</accession>
<evidence type="ECO:0000313" key="4">
    <source>
        <dbReference type="Proteomes" id="UP001303373"/>
    </source>
</evidence>
<dbReference type="InterPro" id="IPR013149">
    <property type="entry name" value="ADH-like_C"/>
</dbReference>
<evidence type="ECO:0000313" key="3">
    <source>
        <dbReference type="EMBL" id="WPH00032.1"/>
    </source>
</evidence>
<feature type="domain" description="Enoyl reductase (ER)" evidence="2">
    <location>
        <begin position="22"/>
        <end position="349"/>
    </location>
</feature>
<keyword evidence="1" id="KW-0560">Oxidoreductase</keyword>
<dbReference type="FunFam" id="3.40.50.720:FF:000121">
    <property type="entry name" value="Prostaglandin reductase 2"/>
    <property type="match status" value="1"/>
</dbReference>
<dbReference type="SMART" id="SM00829">
    <property type="entry name" value="PKS_ER"/>
    <property type="match status" value="1"/>
</dbReference>
<dbReference type="InterPro" id="IPR020843">
    <property type="entry name" value="ER"/>
</dbReference>
<dbReference type="InterPro" id="IPR041694">
    <property type="entry name" value="ADH_N_2"/>
</dbReference>
<dbReference type="SUPFAM" id="SSF50129">
    <property type="entry name" value="GroES-like"/>
    <property type="match status" value="1"/>
</dbReference>
<reference evidence="3 4" key="1">
    <citation type="submission" date="2023-11" db="EMBL/GenBank/DDBJ databases">
        <title>An acidophilic fungus is an integral part of prey digestion in a carnivorous sundew plant.</title>
        <authorList>
            <person name="Tsai I.J."/>
        </authorList>
    </citation>
    <scope>NUCLEOTIDE SEQUENCE [LARGE SCALE GENOMIC DNA]</scope>
    <source>
        <strain evidence="3">169a</strain>
    </source>
</reference>
<protein>
    <recommendedName>
        <fullName evidence="2">Enoyl reductase (ER) domain-containing protein</fullName>
    </recommendedName>
</protein>
<dbReference type="SUPFAM" id="SSF51735">
    <property type="entry name" value="NAD(P)-binding Rossmann-fold domains"/>
    <property type="match status" value="1"/>
</dbReference>
<dbReference type="Gene3D" id="3.90.180.10">
    <property type="entry name" value="Medium-chain alcohol dehydrogenases, catalytic domain"/>
    <property type="match status" value="1"/>
</dbReference>
<evidence type="ECO:0000259" key="2">
    <source>
        <dbReference type="SMART" id="SM00829"/>
    </source>
</evidence>
<dbReference type="PANTHER" id="PTHR43205:SF19">
    <property type="entry name" value="ENOYL REDUCTASE (ER) DOMAIN-CONTAINING PROTEIN"/>
    <property type="match status" value="1"/>
</dbReference>
<proteinExistence type="predicted"/>
<keyword evidence="4" id="KW-1185">Reference proteome</keyword>
<dbReference type="AlphaFoldDB" id="A0AAQ3M7V8"/>
<dbReference type="PANTHER" id="PTHR43205">
    <property type="entry name" value="PROSTAGLANDIN REDUCTASE"/>
    <property type="match status" value="1"/>
</dbReference>
<dbReference type="InterPro" id="IPR045010">
    <property type="entry name" value="MDR_fam"/>
</dbReference>